<name>A0AAE1I4M9_9NEOP</name>
<comment type="caution">
    <text evidence="1">The sequence shown here is derived from an EMBL/GenBank/DDBJ whole genome shotgun (WGS) entry which is preliminary data.</text>
</comment>
<evidence type="ECO:0000313" key="2">
    <source>
        <dbReference type="Proteomes" id="UP001219518"/>
    </source>
</evidence>
<dbReference type="Proteomes" id="UP001219518">
    <property type="component" value="Unassembled WGS sequence"/>
</dbReference>
<evidence type="ECO:0000313" key="1">
    <source>
        <dbReference type="EMBL" id="KAK3933357.1"/>
    </source>
</evidence>
<proteinExistence type="predicted"/>
<dbReference type="EMBL" id="JAHWGI010001444">
    <property type="protein sequence ID" value="KAK3933357.1"/>
    <property type="molecule type" value="Genomic_DNA"/>
</dbReference>
<gene>
    <name evidence="1" type="ORF">KUF71_017944</name>
</gene>
<organism evidence="1 2">
    <name type="scientific">Frankliniella fusca</name>
    <dbReference type="NCBI Taxonomy" id="407009"/>
    <lineage>
        <taxon>Eukaryota</taxon>
        <taxon>Metazoa</taxon>
        <taxon>Ecdysozoa</taxon>
        <taxon>Arthropoda</taxon>
        <taxon>Hexapoda</taxon>
        <taxon>Insecta</taxon>
        <taxon>Pterygota</taxon>
        <taxon>Neoptera</taxon>
        <taxon>Paraneoptera</taxon>
        <taxon>Thysanoptera</taxon>
        <taxon>Terebrantia</taxon>
        <taxon>Thripoidea</taxon>
        <taxon>Thripidae</taxon>
        <taxon>Frankliniella</taxon>
    </lineage>
</organism>
<accession>A0AAE1I4M9</accession>
<keyword evidence="2" id="KW-1185">Reference proteome</keyword>
<reference evidence="1" key="2">
    <citation type="journal article" date="2023" name="BMC Genomics">
        <title>Pest status, molecular evolution, and epigenetic factors derived from the genome assembly of Frankliniella fusca, a thysanopteran phytovirus vector.</title>
        <authorList>
            <person name="Catto M.A."/>
            <person name="Labadie P.E."/>
            <person name="Jacobson A.L."/>
            <person name="Kennedy G.G."/>
            <person name="Srinivasan R."/>
            <person name="Hunt B.G."/>
        </authorList>
    </citation>
    <scope>NUCLEOTIDE SEQUENCE</scope>
    <source>
        <strain evidence="1">PL_HMW_Pooled</strain>
    </source>
</reference>
<protein>
    <submittedName>
        <fullName evidence="1">Chemokine-like protein TAFA-4</fullName>
    </submittedName>
</protein>
<reference evidence="1" key="1">
    <citation type="submission" date="2021-07" db="EMBL/GenBank/DDBJ databases">
        <authorList>
            <person name="Catto M.A."/>
            <person name="Jacobson A."/>
            <person name="Kennedy G."/>
            <person name="Labadie P."/>
            <person name="Hunt B.G."/>
            <person name="Srinivasan R."/>
        </authorList>
    </citation>
    <scope>NUCLEOTIDE SEQUENCE</scope>
    <source>
        <strain evidence="1">PL_HMW_Pooled</strain>
        <tissue evidence="1">Head</tissue>
    </source>
</reference>
<dbReference type="AlphaFoldDB" id="A0AAE1I4M9"/>
<sequence>MSPECRRPRKPRVAPAGSLVARWLWLAWRLVLFCALLSSPVPLARGQPGGLLRLQHALRQLRRAVPSLDSQRAETPYPFRPEDGELLRRGYQAKYGVRGQELVDRLGGEYLGPKEYLAPPPAPSRGPPA</sequence>